<dbReference type="Proteomes" id="UP000006055">
    <property type="component" value="Chromosome"/>
</dbReference>
<sequence length="117" mass="13391">MIDSGKVKETQYKVYSFACRKSSIAGMASRTVILVTHLGQSLNELHDMLQVFRTNPLHSYSLMRGVSLWPDSDASNARVLPTTSVSDRSPCHAMRSWFLRVDRENQECYLLKKHNMN</sequence>
<dbReference type="EMBL" id="CP003360">
    <property type="protein sequence ID" value="AFM25868.1"/>
    <property type="molecule type" value="Genomic_DNA"/>
</dbReference>
<dbReference type="HOGENOM" id="CLU_2081030_0_0_7"/>
<evidence type="ECO:0000313" key="2">
    <source>
        <dbReference type="Proteomes" id="UP000006055"/>
    </source>
</evidence>
<protein>
    <submittedName>
        <fullName evidence="1">Uncharacterized protein</fullName>
    </submittedName>
</protein>
<dbReference type="KEGG" id="dti:Desti_3207"/>
<gene>
    <name evidence="1" type="ordered locus">Desti_3207</name>
</gene>
<evidence type="ECO:0000313" key="1">
    <source>
        <dbReference type="EMBL" id="AFM25868.1"/>
    </source>
</evidence>
<dbReference type="STRING" id="706587.Desti_3207"/>
<accession>I4C8H7</accession>
<dbReference type="AlphaFoldDB" id="I4C8H7"/>
<organism evidence="1 2">
    <name type="scientific">Desulfomonile tiedjei (strain ATCC 49306 / DSM 6799 / DCB-1)</name>
    <dbReference type="NCBI Taxonomy" id="706587"/>
    <lineage>
        <taxon>Bacteria</taxon>
        <taxon>Pseudomonadati</taxon>
        <taxon>Thermodesulfobacteriota</taxon>
        <taxon>Desulfomonilia</taxon>
        <taxon>Desulfomonilales</taxon>
        <taxon>Desulfomonilaceae</taxon>
        <taxon>Desulfomonile</taxon>
    </lineage>
</organism>
<keyword evidence="2" id="KW-1185">Reference proteome</keyword>
<reference evidence="2" key="1">
    <citation type="submission" date="2012-06" db="EMBL/GenBank/DDBJ databases">
        <title>Complete sequence of chromosome of Desulfomonile tiedjei DSM 6799.</title>
        <authorList>
            <person name="Lucas S."/>
            <person name="Copeland A."/>
            <person name="Lapidus A."/>
            <person name="Glavina del Rio T."/>
            <person name="Dalin E."/>
            <person name="Tice H."/>
            <person name="Bruce D."/>
            <person name="Goodwin L."/>
            <person name="Pitluck S."/>
            <person name="Peters L."/>
            <person name="Ovchinnikova G."/>
            <person name="Zeytun A."/>
            <person name="Lu M."/>
            <person name="Kyrpides N."/>
            <person name="Mavromatis K."/>
            <person name="Ivanova N."/>
            <person name="Brettin T."/>
            <person name="Detter J.C."/>
            <person name="Han C."/>
            <person name="Larimer F."/>
            <person name="Land M."/>
            <person name="Hauser L."/>
            <person name="Markowitz V."/>
            <person name="Cheng J.-F."/>
            <person name="Hugenholtz P."/>
            <person name="Woyke T."/>
            <person name="Wu D."/>
            <person name="Spring S."/>
            <person name="Schroeder M."/>
            <person name="Brambilla E."/>
            <person name="Klenk H.-P."/>
            <person name="Eisen J.A."/>
        </authorList>
    </citation>
    <scope>NUCLEOTIDE SEQUENCE [LARGE SCALE GENOMIC DNA]</scope>
    <source>
        <strain evidence="2">ATCC 49306 / DSM 6799 / DCB-1</strain>
    </source>
</reference>
<proteinExistence type="predicted"/>
<name>I4C8H7_DESTA</name>